<dbReference type="InterPro" id="IPR001867">
    <property type="entry name" value="OmpR/PhoB-type_DNA-bd"/>
</dbReference>
<dbReference type="Pfam" id="PF00486">
    <property type="entry name" value="Trans_reg_C"/>
    <property type="match status" value="1"/>
</dbReference>
<proteinExistence type="predicted"/>
<dbReference type="SMART" id="SM00862">
    <property type="entry name" value="Trans_reg_C"/>
    <property type="match status" value="1"/>
</dbReference>
<dbReference type="Proteomes" id="UP000713880">
    <property type="component" value="Unassembled WGS sequence"/>
</dbReference>
<evidence type="ECO:0000256" key="2">
    <source>
        <dbReference type="ARBA" id="ARBA00022553"/>
    </source>
</evidence>
<evidence type="ECO:0000259" key="10">
    <source>
        <dbReference type="PROSITE" id="PS50110"/>
    </source>
</evidence>
<dbReference type="InterPro" id="IPR011006">
    <property type="entry name" value="CheY-like_superfamily"/>
</dbReference>
<evidence type="ECO:0000256" key="1">
    <source>
        <dbReference type="ARBA" id="ARBA00018672"/>
    </source>
</evidence>
<feature type="DNA-binding region" description="OmpR/PhoB-type" evidence="9">
    <location>
        <begin position="127"/>
        <end position="223"/>
    </location>
</feature>
<evidence type="ECO:0000256" key="3">
    <source>
        <dbReference type="ARBA" id="ARBA00023012"/>
    </source>
</evidence>
<keyword evidence="5 9" id="KW-0238">DNA-binding</keyword>
<protein>
    <recommendedName>
        <fullName evidence="1">Stage 0 sporulation protein A homolog</fullName>
    </recommendedName>
</protein>
<dbReference type="RefSeq" id="WP_204908997.1">
    <property type="nucleotide sequence ID" value="NZ_JACJLV010000021.1"/>
</dbReference>
<comment type="function">
    <text evidence="7">May play the central regulatory role in sporulation. It may be an element of the effector pathway responsible for the activation of sporulation genes in response to nutritional stress. Spo0A may act in concert with spo0H (a sigma factor) to control the expression of some genes that are critical to the sporulation process.</text>
</comment>
<name>A0A938X2T3_9CLOT</name>
<evidence type="ECO:0000256" key="9">
    <source>
        <dbReference type="PROSITE-ProRule" id="PRU01091"/>
    </source>
</evidence>
<dbReference type="GO" id="GO:0006355">
    <property type="term" value="P:regulation of DNA-templated transcription"/>
    <property type="evidence" value="ECO:0007669"/>
    <property type="project" value="InterPro"/>
</dbReference>
<feature type="domain" description="Response regulatory" evidence="10">
    <location>
        <begin position="3"/>
        <end position="116"/>
    </location>
</feature>
<dbReference type="GO" id="GO:0005829">
    <property type="term" value="C:cytosol"/>
    <property type="evidence" value="ECO:0007669"/>
    <property type="project" value="TreeGrafter"/>
</dbReference>
<evidence type="ECO:0000256" key="5">
    <source>
        <dbReference type="ARBA" id="ARBA00023125"/>
    </source>
</evidence>
<dbReference type="PROSITE" id="PS50110">
    <property type="entry name" value="RESPONSE_REGULATORY"/>
    <property type="match status" value="1"/>
</dbReference>
<dbReference type="PROSITE" id="PS51755">
    <property type="entry name" value="OMPR_PHOB"/>
    <property type="match status" value="1"/>
</dbReference>
<organism evidence="12 13">
    <name type="scientific">Mordavella massiliensis</name>
    <dbReference type="NCBI Taxonomy" id="1871024"/>
    <lineage>
        <taxon>Bacteria</taxon>
        <taxon>Bacillati</taxon>
        <taxon>Bacillota</taxon>
        <taxon>Clostridia</taxon>
        <taxon>Eubacteriales</taxon>
        <taxon>Clostridiaceae</taxon>
        <taxon>Mordavella</taxon>
    </lineage>
</organism>
<reference evidence="12" key="1">
    <citation type="submission" date="2020-08" db="EMBL/GenBank/DDBJ databases">
        <authorList>
            <person name="Cejkova D."/>
            <person name="Kubasova T."/>
            <person name="Jahodarova E."/>
            <person name="Rychlik I."/>
        </authorList>
    </citation>
    <scope>NUCLEOTIDE SEQUENCE</scope>
    <source>
        <strain evidence="12">An420c</strain>
    </source>
</reference>
<dbReference type="SUPFAM" id="SSF52172">
    <property type="entry name" value="CheY-like"/>
    <property type="match status" value="1"/>
</dbReference>
<dbReference type="CDD" id="cd00383">
    <property type="entry name" value="trans_reg_C"/>
    <property type="match status" value="1"/>
</dbReference>
<evidence type="ECO:0000256" key="6">
    <source>
        <dbReference type="ARBA" id="ARBA00023163"/>
    </source>
</evidence>
<dbReference type="GO" id="GO:0000976">
    <property type="term" value="F:transcription cis-regulatory region binding"/>
    <property type="evidence" value="ECO:0007669"/>
    <property type="project" value="TreeGrafter"/>
</dbReference>
<evidence type="ECO:0000256" key="4">
    <source>
        <dbReference type="ARBA" id="ARBA00023015"/>
    </source>
</evidence>
<evidence type="ECO:0000256" key="8">
    <source>
        <dbReference type="PROSITE-ProRule" id="PRU00169"/>
    </source>
</evidence>
<accession>A0A938X2T3</accession>
<evidence type="ECO:0000313" key="12">
    <source>
        <dbReference type="EMBL" id="MBM6826948.1"/>
    </source>
</evidence>
<keyword evidence="6" id="KW-0804">Transcription</keyword>
<evidence type="ECO:0000313" key="13">
    <source>
        <dbReference type="Proteomes" id="UP000713880"/>
    </source>
</evidence>
<dbReference type="PANTHER" id="PTHR48111:SF40">
    <property type="entry name" value="PHOSPHATE REGULON TRANSCRIPTIONAL REGULATORY PROTEIN PHOB"/>
    <property type="match status" value="1"/>
</dbReference>
<reference evidence="12" key="2">
    <citation type="journal article" date="2021" name="Sci. Rep.">
        <title>The distribution of antibiotic resistance genes in chicken gut microbiota commensals.</title>
        <authorList>
            <person name="Juricova H."/>
            <person name="Matiasovicova J."/>
            <person name="Kubasova T."/>
            <person name="Cejkova D."/>
            <person name="Rychlik I."/>
        </authorList>
    </citation>
    <scope>NUCLEOTIDE SEQUENCE</scope>
    <source>
        <strain evidence="12">An420c</strain>
    </source>
</reference>
<dbReference type="EMBL" id="JACJLV010000021">
    <property type="protein sequence ID" value="MBM6826948.1"/>
    <property type="molecule type" value="Genomic_DNA"/>
</dbReference>
<dbReference type="Gene3D" id="6.10.250.690">
    <property type="match status" value="1"/>
</dbReference>
<keyword evidence="2 8" id="KW-0597">Phosphoprotein</keyword>
<comment type="caution">
    <text evidence="12">The sequence shown here is derived from an EMBL/GenBank/DDBJ whole genome shotgun (WGS) entry which is preliminary data.</text>
</comment>
<evidence type="ECO:0000256" key="7">
    <source>
        <dbReference type="ARBA" id="ARBA00024867"/>
    </source>
</evidence>
<dbReference type="InterPro" id="IPR039420">
    <property type="entry name" value="WalR-like"/>
</dbReference>
<evidence type="ECO:0000259" key="11">
    <source>
        <dbReference type="PROSITE" id="PS51755"/>
    </source>
</evidence>
<sequence length="226" mass="25652">METILIIEDDAALALGLCRALKSEDRTLQSCGKIREARRLLREAQPDLVILDVNLPDGSGFDFLGEIKGKGAAPVILLTANDMETDIVAGLEAGADDYITKPFSLAVLRARVNTQLRRKKETESRQDVRWESGRYRFLFDRMEYLVEGTPVELSKNEQKLLRILVENEGRIVKRETLIDRIWTDGAEYVDENALSVTVKRLRDKLAAGEWIETVYGTGYRWVKQHG</sequence>
<dbReference type="SMART" id="SM00448">
    <property type="entry name" value="REC"/>
    <property type="match status" value="1"/>
</dbReference>
<dbReference type="AlphaFoldDB" id="A0A938X2T3"/>
<dbReference type="InterPro" id="IPR036388">
    <property type="entry name" value="WH-like_DNA-bd_sf"/>
</dbReference>
<feature type="modified residue" description="4-aspartylphosphate" evidence="8">
    <location>
        <position position="52"/>
    </location>
</feature>
<dbReference type="Gene3D" id="3.40.50.2300">
    <property type="match status" value="1"/>
</dbReference>
<keyword evidence="4" id="KW-0805">Transcription regulation</keyword>
<keyword evidence="3" id="KW-0902">Two-component regulatory system</keyword>
<feature type="domain" description="OmpR/PhoB-type" evidence="11">
    <location>
        <begin position="127"/>
        <end position="223"/>
    </location>
</feature>
<dbReference type="InterPro" id="IPR001789">
    <property type="entry name" value="Sig_transdc_resp-reg_receiver"/>
</dbReference>
<dbReference type="Gene3D" id="1.10.10.10">
    <property type="entry name" value="Winged helix-like DNA-binding domain superfamily/Winged helix DNA-binding domain"/>
    <property type="match status" value="1"/>
</dbReference>
<dbReference type="GO" id="GO:0000156">
    <property type="term" value="F:phosphorelay response regulator activity"/>
    <property type="evidence" value="ECO:0007669"/>
    <property type="project" value="TreeGrafter"/>
</dbReference>
<dbReference type="GO" id="GO:0032993">
    <property type="term" value="C:protein-DNA complex"/>
    <property type="evidence" value="ECO:0007669"/>
    <property type="project" value="TreeGrafter"/>
</dbReference>
<dbReference type="PANTHER" id="PTHR48111">
    <property type="entry name" value="REGULATOR OF RPOS"/>
    <property type="match status" value="1"/>
</dbReference>
<dbReference type="Pfam" id="PF00072">
    <property type="entry name" value="Response_reg"/>
    <property type="match status" value="1"/>
</dbReference>
<keyword evidence="13" id="KW-1185">Reference proteome</keyword>
<gene>
    <name evidence="12" type="ORF">H6A13_07515</name>
</gene>